<dbReference type="AlphaFoldDB" id="A0A9P4IC18"/>
<dbReference type="OrthoDB" id="2588793at2759"/>
<comment type="caution">
    <text evidence="1">The sequence shown here is derived from an EMBL/GenBank/DDBJ whole genome shotgun (WGS) entry which is preliminary data.</text>
</comment>
<sequence>MWRSKSTNLPLLIAATLCVLSAFAFLRNDNIKKYSAQYVDGVRNQWHEGIRPWLKDGAGEPAHEDCKDPYRGPGYLYMPDDYRQTRWIPFGEDFLAAPALPAATYPPANDADVYFEPSRVEPQFTQSAPRQWMNDVLAEHQRRRMSVDANDGDLQHYHYVSKKDDGGMGWLWGRRVLVLGDSVDHFMAQFFCEEFGYRIRQPRPRTTATCEIPTFNLTLIYWHLSGSYTSTPSWWWMKDMKFVPFEERWEKLWKKTLGTHVRGLNGRSPDLLLWQSGLWDQRAMIENGMAHANVSYGAHVGEQERQLVWEEVRFITTRLRKLLSMLRDEFGNTPSMFRTVTIHRNSNATDANLLEIDRVQRALAQQAGQEIFEWGRIIQAFSMLYKDRTHTAKGAGSWLWSNMMLEYLRRSAGAGAAEGDKRDHYFDGWDACHERLVSWDGR</sequence>
<evidence type="ECO:0000313" key="2">
    <source>
        <dbReference type="Proteomes" id="UP000799772"/>
    </source>
</evidence>
<organism evidence="1 2">
    <name type="scientific">Rhizodiscina lignyota</name>
    <dbReference type="NCBI Taxonomy" id="1504668"/>
    <lineage>
        <taxon>Eukaryota</taxon>
        <taxon>Fungi</taxon>
        <taxon>Dikarya</taxon>
        <taxon>Ascomycota</taxon>
        <taxon>Pezizomycotina</taxon>
        <taxon>Dothideomycetes</taxon>
        <taxon>Pleosporomycetidae</taxon>
        <taxon>Aulographales</taxon>
        <taxon>Rhizodiscinaceae</taxon>
        <taxon>Rhizodiscina</taxon>
    </lineage>
</organism>
<proteinExistence type="predicted"/>
<evidence type="ECO:0000313" key="1">
    <source>
        <dbReference type="EMBL" id="KAF2095792.1"/>
    </source>
</evidence>
<accession>A0A9P4IC18</accession>
<dbReference type="SUPFAM" id="SSF52266">
    <property type="entry name" value="SGNH hydrolase"/>
    <property type="match status" value="1"/>
</dbReference>
<dbReference type="Proteomes" id="UP000799772">
    <property type="component" value="Unassembled WGS sequence"/>
</dbReference>
<name>A0A9P4IC18_9PEZI</name>
<dbReference type="EMBL" id="ML978130">
    <property type="protein sequence ID" value="KAF2095792.1"/>
    <property type="molecule type" value="Genomic_DNA"/>
</dbReference>
<protein>
    <submittedName>
        <fullName evidence="1">Uncharacterized protein</fullName>
    </submittedName>
</protein>
<reference evidence="1" key="1">
    <citation type="journal article" date="2020" name="Stud. Mycol.">
        <title>101 Dothideomycetes genomes: a test case for predicting lifestyles and emergence of pathogens.</title>
        <authorList>
            <person name="Haridas S."/>
            <person name="Albert R."/>
            <person name="Binder M."/>
            <person name="Bloem J."/>
            <person name="Labutti K."/>
            <person name="Salamov A."/>
            <person name="Andreopoulos B."/>
            <person name="Baker S."/>
            <person name="Barry K."/>
            <person name="Bills G."/>
            <person name="Bluhm B."/>
            <person name="Cannon C."/>
            <person name="Castanera R."/>
            <person name="Culley D."/>
            <person name="Daum C."/>
            <person name="Ezra D."/>
            <person name="Gonzalez J."/>
            <person name="Henrissat B."/>
            <person name="Kuo A."/>
            <person name="Liang C."/>
            <person name="Lipzen A."/>
            <person name="Lutzoni F."/>
            <person name="Magnuson J."/>
            <person name="Mondo S."/>
            <person name="Nolan M."/>
            <person name="Ohm R."/>
            <person name="Pangilinan J."/>
            <person name="Park H.-J."/>
            <person name="Ramirez L."/>
            <person name="Alfaro M."/>
            <person name="Sun H."/>
            <person name="Tritt A."/>
            <person name="Yoshinaga Y."/>
            <person name="Zwiers L.-H."/>
            <person name="Turgeon B."/>
            <person name="Goodwin S."/>
            <person name="Spatafora J."/>
            <person name="Crous P."/>
            <person name="Grigoriev I."/>
        </authorList>
    </citation>
    <scope>NUCLEOTIDE SEQUENCE</scope>
    <source>
        <strain evidence="1">CBS 133067</strain>
    </source>
</reference>
<gene>
    <name evidence="1" type="ORF">NA57DRAFT_78572</name>
</gene>
<keyword evidence="2" id="KW-1185">Reference proteome</keyword>